<dbReference type="Proteomes" id="UP000838756">
    <property type="component" value="Unassembled WGS sequence"/>
</dbReference>
<evidence type="ECO:0000313" key="1">
    <source>
        <dbReference type="EMBL" id="CAH2232708.1"/>
    </source>
</evidence>
<reference evidence="1" key="1">
    <citation type="submission" date="2022-03" db="EMBL/GenBank/DDBJ databases">
        <authorList>
            <person name="Lindestad O."/>
        </authorList>
    </citation>
    <scope>NUCLEOTIDE SEQUENCE</scope>
</reference>
<name>A0A8S4R7M7_9NEOP</name>
<accession>A0A8S4R7M7</accession>
<evidence type="ECO:0000313" key="2">
    <source>
        <dbReference type="Proteomes" id="UP000838756"/>
    </source>
</evidence>
<dbReference type="OrthoDB" id="7418321at2759"/>
<comment type="caution">
    <text evidence="1">The sequence shown here is derived from an EMBL/GenBank/DDBJ whole genome shotgun (WGS) entry which is preliminary data.</text>
</comment>
<proteinExistence type="predicted"/>
<dbReference type="AlphaFoldDB" id="A0A8S4R7M7"/>
<organism evidence="1 2">
    <name type="scientific">Pararge aegeria aegeria</name>
    <dbReference type="NCBI Taxonomy" id="348720"/>
    <lineage>
        <taxon>Eukaryota</taxon>
        <taxon>Metazoa</taxon>
        <taxon>Ecdysozoa</taxon>
        <taxon>Arthropoda</taxon>
        <taxon>Hexapoda</taxon>
        <taxon>Insecta</taxon>
        <taxon>Pterygota</taxon>
        <taxon>Neoptera</taxon>
        <taxon>Endopterygota</taxon>
        <taxon>Lepidoptera</taxon>
        <taxon>Glossata</taxon>
        <taxon>Ditrysia</taxon>
        <taxon>Papilionoidea</taxon>
        <taxon>Nymphalidae</taxon>
        <taxon>Satyrinae</taxon>
        <taxon>Satyrini</taxon>
        <taxon>Parargina</taxon>
        <taxon>Pararge</taxon>
    </lineage>
</organism>
<dbReference type="EMBL" id="CAKXAJ010024914">
    <property type="protein sequence ID" value="CAH2232708.1"/>
    <property type="molecule type" value="Genomic_DNA"/>
</dbReference>
<sequence>MVAGKPEALVHDFLGLEYETLYRYSKMVLGTYFVLEYGDDGDEDLWFLLGCECRFAFVSRPPPGDILPASAFRECSMTGGGRLPSGLVTMMPRHRLRLRYQPPPYLLISAVARPPPASSPTPTNT</sequence>
<gene>
    <name evidence="1" type="primary">jg5332</name>
    <name evidence="1" type="ORF">PAEG_LOCUS10927</name>
</gene>
<keyword evidence="2" id="KW-1185">Reference proteome</keyword>
<protein>
    <submittedName>
        <fullName evidence="1">Jg5332 protein</fullName>
    </submittedName>
</protein>